<organism evidence="1">
    <name type="scientific">uncultured Caudovirales phage</name>
    <dbReference type="NCBI Taxonomy" id="2100421"/>
    <lineage>
        <taxon>Viruses</taxon>
        <taxon>Duplodnaviria</taxon>
        <taxon>Heunggongvirae</taxon>
        <taxon>Uroviricota</taxon>
        <taxon>Caudoviricetes</taxon>
        <taxon>Peduoviridae</taxon>
        <taxon>Maltschvirus</taxon>
        <taxon>Maltschvirus maltsch</taxon>
    </lineage>
</organism>
<accession>A0A6J5MTZ6</accession>
<sequence length="331" mass="36078">MQDCTIAVDRVPVDQTGVKVHNLVMIRVTVPVPDIATKISSYNKIELGRATSKADADARTGSFASIGQVITLVPLVSAYDYDDDGAAEGQFHAYRFINSSTSASTGWTTIVGKPLGYLTADEFRDYQLGDLTLPDGTELTDKAIDAFIGVASRLVDSYVGYSFAFRQSVERHAWKNTSRRVYPRERPIVSVGSMKVYVSNQQNAAFTVNDVFVNADRGYVEVTSLAVVTYSLFPAIVALGLIEPVAELTYTHGYQYTPADVKDAVALTTVDLIARDSLAKQGLNGLSRIRVGEMEMYSDRVNQNSGGASRLPSLPTAAMALIDNYRFLAVR</sequence>
<evidence type="ECO:0000313" key="3">
    <source>
        <dbReference type="EMBL" id="CAB4194534.1"/>
    </source>
</evidence>
<protein>
    <submittedName>
        <fullName evidence="1">Uncharacterized protein</fullName>
    </submittedName>
</protein>
<evidence type="ECO:0000313" key="1">
    <source>
        <dbReference type="EMBL" id="CAB4148526.1"/>
    </source>
</evidence>
<evidence type="ECO:0000313" key="2">
    <source>
        <dbReference type="EMBL" id="CAB4190541.1"/>
    </source>
</evidence>
<reference evidence="1" key="1">
    <citation type="submission" date="2020-04" db="EMBL/GenBank/DDBJ databases">
        <authorList>
            <person name="Chiriac C."/>
            <person name="Salcher M."/>
            <person name="Ghai R."/>
            <person name="Kavagutti S V."/>
        </authorList>
    </citation>
    <scope>NUCLEOTIDE SEQUENCE</scope>
</reference>
<proteinExistence type="predicted"/>
<name>A0A6J5MTZ6_9CAUD</name>
<dbReference type="EMBL" id="LR796510">
    <property type="protein sequence ID" value="CAB4148526.1"/>
    <property type="molecule type" value="Genomic_DNA"/>
</dbReference>
<gene>
    <name evidence="2" type="ORF">UFOVP1191_69</name>
    <name evidence="3" type="ORF">UFOVP1252_109</name>
    <name evidence="1" type="ORF">UFOVP529_11</name>
</gene>
<dbReference type="EMBL" id="LR797211">
    <property type="protein sequence ID" value="CAB4194534.1"/>
    <property type="molecule type" value="Genomic_DNA"/>
</dbReference>
<dbReference type="EMBL" id="LR797158">
    <property type="protein sequence ID" value="CAB4190541.1"/>
    <property type="molecule type" value="Genomic_DNA"/>
</dbReference>